<feature type="chain" id="PRO_5002372039" description="Pectinesterase inhibitor domain-containing protein" evidence="1">
    <location>
        <begin position="30"/>
        <end position="91"/>
    </location>
</feature>
<dbReference type="EnsemblPlants" id="ORUFI11G05480.1">
    <property type="protein sequence ID" value="ORUFI11G05480.1"/>
    <property type="gene ID" value="ORUFI11G05480"/>
</dbReference>
<evidence type="ECO:0000256" key="1">
    <source>
        <dbReference type="SAM" id="SignalP"/>
    </source>
</evidence>
<organism evidence="2 3">
    <name type="scientific">Oryza rufipogon</name>
    <name type="common">Brownbeard rice</name>
    <name type="synonym">Asian wild rice</name>
    <dbReference type="NCBI Taxonomy" id="4529"/>
    <lineage>
        <taxon>Eukaryota</taxon>
        <taxon>Viridiplantae</taxon>
        <taxon>Streptophyta</taxon>
        <taxon>Embryophyta</taxon>
        <taxon>Tracheophyta</taxon>
        <taxon>Spermatophyta</taxon>
        <taxon>Magnoliopsida</taxon>
        <taxon>Liliopsida</taxon>
        <taxon>Poales</taxon>
        <taxon>Poaceae</taxon>
        <taxon>BOP clade</taxon>
        <taxon>Oryzoideae</taxon>
        <taxon>Oryzeae</taxon>
        <taxon>Oryzinae</taxon>
        <taxon>Oryza</taxon>
    </lineage>
</organism>
<sequence length="91" mass="9433">MAGSSSLASPHSLLLPLLLLFLLVAAAIGSYDPKAFCSKTTDIASCLRVFPTLPDIVTKAQDNKELYKRLTGTATTTVPSPYVAAAAAPAP</sequence>
<dbReference type="HOGENOM" id="CLU_2430869_0_0_1"/>
<evidence type="ECO:0000313" key="2">
    <source>
        <dbReference type="EnsemblPlants" id="ORUFI11G05480.1"/>
    </source>
</evidence>
<dbReference type="AlphaFoldDB" id="A0A0E0R578"/>
<keyword evidence="3" id="KW-1185">Reference proteome</keyword>
<proteinExistence type="predicted"/>
<reference evidence="2" key="2">
    <citation type="submission" date="2015-06" db="UniProtKB">
        <authorList>
            <consortium name="EnsemblPlants"/>
        </authorList>
    </citation>
    <scope>IDENTIFICATION</scope>
</reference>
<evidence type="ECO:0008006" key="4">
    <source>
        <dbReference type="Google" id="ProtNLM"/>
    </source>
</evidence>
<accession>A0A0E0R578</accession>
<dbReference type="Gramene" id="ORUFI11G05480.1">
    <property type="protein sequence ID" value="ORUFI11G05480.1"/>
    <property type="gene ID" value="ORUFI11G05480"/>
</dbReference>
<name>A0A0E0R578_ORYRU</name>
<protein>
    <recommendedName>
        <fullName evidence="4">Pectinesterase inhibitor domain-containing protein</fullName>
    </recommendedName>
</protein>
<evidence type="ECO:0000313" key="3">
    <source>
        <dbReference type="Proteomes" id="UP000008022"/>
    </source>
</evidence>
<dbReference type="Proteomes" id="UP000008022">
    <property type="component" value="Unassembled WGS sequence"/>
</dbReference>
<keyword evidence="1" id="KW-0732">Signal</keyword>
<reference evidence="3" key="1">
    <citation type="submission" date="2013-06" db="EMBL/GenBank/DDBJ databases">
        <authorList>
            <person name="Zhao Q."/>
        </authorList>
    </citation>
    <scope>NUCLEOTIDE SEQUENCE</scope>
    <source>
        <strain evidence="3">cv. W1943</strain>
    </source>
</reference>
<feature type="signal peptide" evidence="1">
    <location>
        <begin position="1"/>
        <end position="29"/>
    </location>
</feature>